<feature type="binding site" evidence="6 9">
    <location>
        <begin position="66"/>
        <end position="73"/>
    </location>
    <ligand>
        <name>substrate</name>
    </ligand>
</feature>
<keyword evidence="4 6" id="KW-0012">Acyltransferase</keyword>
<evidence type="ECO:0000313" key="13">
    <source>
        <dbReference type="Proteomes" id="UP000012019"/>
    </source>
</evidence>
<feature type="site" description="Lowers pKa of active site Cys" evidence="6 10">
    <location>
        <position position="130"/>
    </location>
</feature>
<feature type="domain" description="BPL/LPL catalytic" evidence="11">
    <location>
        <begin position="27"/>
        <end position="202"/>
    </location>
</feature>
<dbReference type="eggNOG" id="COG0321">
    <property type="taxonomic scope" value="Bacteria"/>
</dbReference>
<evidence type="ECO:0000256" key="2">
    <source>
        <dbReference type="ARBA" id="ARBA00022490"/>
    </source>
</evidence>
<dbReference type="HAMAP" id="MF_00013">
    <property type="entry name" value="LipB"/>
    <property type="match status" value="1"/>
</dbReference>
<evidence type="ECO:0000256" key="3">
    <source>
        <dbReference type="ARBA" id="ARBA00022679"/>
    </source>
</evidence>
<evidence type="ECO:0000256" key="5">
    <source>
        <dbReference type="ARBA" id="ARBA00024732"/>
    </source>
</evidence>
<dbReference type="NCBIfam" id="NF010922">
    <property type="entry name" value="PRK14342.1"/>
    <property type="match status" value="1"/>
</dbReference>
<comment type="pathway">
    <text evidence="1 6 7">Protein modification; protein lipoylation via endogenous pathway; protein N(6)-(lipoyl)lysine from octanoyl-[acyl-carrier-protein]: step 1/2.</text>
</comment>
<dbReference type="AlphaFoldDB" id="M7P1E4"/>
<dbReference type="EMBL" id="APHR01000028">
    <property type="protein sequence ID" value="EMR13257.1"/>
    <property type="molecule type" value="Genomic_DNA"/>
</dbReference>
<dbReference type="Pfam" id="PF21948">
    <property type="entry name" value="LplA-B_cat"/>
    <property type="match status" value="1"/>
</dbReference>
<name>M7P1E4_9GAMM</name>
<evidence type="ECO:0000313" key="12">
    <source>
        <dbReference type="EMBL" id="EMR13257.1"/>
    </source>
</evidence>
<feature type="binding site" evidence="6 9">
    <location>
        <begin position="146"/>
        <end position="148"/>
    </location>
    <ligand>
        <name>substrate</name>
    </ligand>
</feature>
<keyword evidence="13" id="KW-1185">Reference proteome</keyword>
<evidence type="ECO:0000256" key="9">
    <source>
        <dbReference type="PIRSR" id="PIRSR016262-2"/>
    </source>
</evidence>
<dbReference type="Proteomes" id="UP000012019">
    <property type="component" value="Unassembled WGS sequence"/>
</dbReference>
<protein>
    <recommendedName>
        <fullName evidence="6 7">Octanoyltransferase</fullName>
        <ecNumber evidence="6 7">2.3.1.181</ecNumber>
    </recommendedName>
    <alternativeName>
        <fullName evidence="6">Lipoate-protein ligase B</fullName>
    </alternativeName>
    <alternativeName>
        <fullName evidence="6">Lipoyl/octanoyl transferase</fullName>
    </alternativeName>
    <alternativeName>
        <fullName evidence="6">Octanoyl-[acyl-carrier-protein]-protein N-octanoyltransferase</fullName>
    </alternativeName>
</protein>
<comment type="similarity">
    <text evidence="6 7">Belongs to the LipB family.</text>
</comment>
<dbReference type="PANTHER" id="PTHR10993:SF7">
    <property type="entry name" value="LIPOYLTRANSFERASE 2, MITOCHONDRIAL-RELATED"/>
    <property type="match status" value="1"/>
</dbReference>
<evidence type="ECO:0000256" key="10">
    <source>
        <dbReference type="PIRSR" id="PIRSR016262-3"/>
    </source>
</evidence>
<dbReference type="InterPro" id="IPR045864">
    <property type="entry name" value="aa-tRNA-synth_II/BPL/LPL"/>
</dbReference>
<dbReference type="PIRSF" id="PIRSF016262">
    <property type="entry name" value="LPLase"/>
    <property type="match status" value="1"/>
</dbReference>
<evidence type="ECO:0000256" key="7">
    <source>
        <dbReference type="PIRNR" id="PIRNR016262"/>
    </source>
</evidence>
<sequence length="206" mass="22916">MQIRDLGKVNYSSTLQEMRDFTDQRQPETEDELWLLEHYPVFTQGHNGQPEHLLTSSDIPLVQSDRGGQITYHGPGQLVIYTLLDLKRMHSGVRQMVTLLENSVIRLLDNHGIQAHARKDAPGVYVDDAKIAALGLRVRRGACYHGISLNVDMDLTPFDLINPCGYAGMPVIDMKSLGVSLTMPQAKQQLSSLLVSAINQQASIKP</sequence>
<dbReference type="PATRIC" id="fig|1286106.3.peg.1158"/>
<comment type="catalytic activity">
    <reaction evidence="6 7">
        <text>octanoyl-[ACP] + L-lysyl-[protein] = N(6)-octanoyl-L-lysyl-[protein] + holo-[ACP] + H(+)</text>
        <dbReference type="Rhea" id="RHEA:17665"/>
        <dbReference type="Rhea" id="RHEA-COMP:9636"/>
        <dbReference type="Rhea" id="RHEA-COMP:9685"/>
        <dbReference type="Rhea" id="RHEA-COMP:9752"/>
        <dbReference type="Rhea" id="RHEA-COMP:9928"/>
        <dbReference type="ChEBI" id="CHEBI:15378"/>
        <dbReference type="ChEBI" id="CHEBI:29969"/>
        <dbReference type="ChEBI" id="CHEBI:64479"/>
        <dbReference type="ChEBI" id="CHEBI:78463"/>
        <dbReference type="ChEBI" id="CHEBI:78809"/>
        <dbReference type="EC" id="2.3.1.181"/>
    </reaction>
</comment>
<dbReference type="PROSITE" id="PS01313">
    <property type="entry name" value="LIPB"/>
    <property type="match status" value="1"/>
</dbReference>
<organism evidence="12 13">
    <name type="scientific">Methylophaga lonarensis MPL</name>
    <dbReference type="NCBI Taxonomy" id="1286106"/>
    <lineage>
        <taxon>Bacteria</taxon>
        <taxon>Pseudomonadati</taxon>
        <taxon>Pseudomonadota</taxon>
        <taxon>Gammaproteobacteria</taxon>
        <taxon>Thiotrichales</taxon>
        <taxon>Piscirickettsiaceae</taxon>
        <taxon>Methylophaga</taxon>
    </lineage>
</organism>
<dbReference type="GO" id="GO:0005737">
    <property type="term" value="C:cytoplasm"/>
    <property type="evidence" value="ECO:0007669"/>
    <property type="project" value="UniProtKB-SubCell"/>
</dbReference>
<dbReference type="STRING" id="1286106.MPL1_05774"/>
<comment type="function">
    <text evidence="5 6 7">Catalyzes the transfer of endogenously produced octanoic acid from octanoyl-acyl-carrier-protein onto the lipoyl domains of lipoate-dependent enzymes. Lipoyl-ACP can also act as a substrate although octanoyl-ACP is likely to be the physiological substrate.</text>
</comment>
<keyword evidence="2 6" id="KW-0963">Cytoplasm</keyword>
<dbReference type="FunFam" id="3.30.930.10:FF:000020">
    <property type="entry name" value="Octanoyltransferase"/>
    <property type="match status" value="1"/>
</dbReference>
<reference evidence="12 13" key="1">
    <citation type="journal article" date="2013" name="Genome Announc.">
        <title>Draft Genome Sequence of Methylophaga lonarensis MPLT, a Haloalkaliphilic (Non-Methane-Utilizing) Methylotroph.</title>
        <authorList>
            <person name="Shetty S.A."/>
            <person name="Marathe N.P."/>
            <person name="Munot H."/>
            <person name="Antony C.P."/>
            <person name="Dhotre D.P."/>
            <person name="Murrell J.C."/>
            <person name="Shouche Y.S."/>
        </authorList>
    </citation>
    <scope>NUCLEOTIDE SEQUENCE [LARGE SCALE GENOMIC DNA]</scope>
    <source>
        <strain evidence="12 13">MPL</strain>
    </source>
</reference>
<keyword evidence="3 6" id="KW-0808">Transferase</keyword>
<evidence type="ECO:0000256" key="1">
    <source>
        <dbReference type="ARBA" id="ARBA00004821"/>
    </source>
</evidence>
<dbReference type="OrthoDB" id="9787061at2"/>
<comment type="caution">
    <text evidence="12">The sequence shown here is derived from an EMBL/GenBank/DDBJ whole genome shotgun (WGS) entry which is preliminary data.</text>
</comment>
<comment type="subcellular location">
    <subcellularLocation>
        <location evidence="6">Cytoplasm</location>
    </subcellularLocation>
</comment>
<dbReference type="UniPathway" id="UPA00538">
    <property type="reaction ID" value="UER00592"/>
</dbReference>
<dbReference type="GO" id="GO:0033819">
    <property type="term" value="F:lipoyl(octanoyl) transferase activity"/>
    <property type="evidence" value="ECO:0007669"/>
    <property type="project" value="UniProtKB-EC"/>
</dbReference>
<accession>M7P1E4</accession>
<dbReference type="InterPro" id="IPR004143">
    <property type="entry name" value="BPL_LPL_catalytic"/>
</dbReference>
<evidence type="ECO:0000259" key="11">
    <source>
        <dbReference type="PROSITE" id="PS51733"/>
    </source>
</evidence>
<gene>
    <name evidence="6" type="primary">lipB</name>
    <name evidence="12" type="ORF">MPL1_05774</name>
</gene>
<dbReference type="InterPro" id="IPR020605">
    <property type="entry name" value="Octanoyltransferase_CS"/>
</dbReference>
<feature type="binding site" evidence="6 9">
    <location>
        <begin position="133"/>
        <end position="135"/>
    </location>
    <ligand>
        <name>substrate</name>
    </ligand>
</feature>
<dbReference type="PROSITE" id="PS51733">
    <property type="entry name" value="BPL_LPL_CATALYTIC"/>
    <property type="match status" value="1"/>
</dbReference>
<proteinExistence type="inferred from homology"/>
<dbReference type="NCBIfam" id="TIGR00214">
    <property type="entry name" value="lipB"/>
    <property type="match status" value="1"/>
</dbReference>
<dbReference type="RefSeq" id="WP_009726158.1">
    <property type="nucleotide sequence ID" value="NZ_APHR01000028.1"/>
</dbReference>
<dbReference type="CDD" id="cd16444">
    <property type="entry name" value="LipB"/>
    <property type="match status" value="1"/>
</dbReference>
<comment type="miscellaneous">
    <text evidence="6">In the reaction, the free carboxyl group of octanoic acid is attached via an amide linkage to the epsilon-amino group of a specific lysine residue of lipoyl domains of lipoate-dependent enzymes.</text>
</comment>
<evidence type="ECO:0000256" key="6">
    <source>
        <dbReference type="HAMAP-Rule" id="MF_00013"/>
    </source>
</evidence>
<dbReference type="Gene3D" id="3.30.930.10">
    <property type="entry name" value="Bira Bifunctional Protein, Domain 2"/>
    <property type="match status" value="1"/>
</dbReference>
<dbReference type="InterPro" id="IPR000544">
    <property type="entry name" value="Octanoyltransferase"/>
</dbReference>
<evidence type="ECO:0000256" key="8">
    <source>
        <dbReference type="PIRSR" id="PIRSR016262-1"/>
    </source>
</evidence>
<dbReference type="PANTHER" id="PTHR10993">
    <property type="entry name" value="OCTANOYLTRANSFERASE"/>
    <property type="match status" value="1"/>
</dbReference>
<dbReference type="EC" id="2.3.1.181" evidence="6 7"/>
<dbReference type="SUPFAM" id="SSF55681">
    <property type="entry name" value="Class II aaRS and biotin synthetases"/>
    <property type="match status" value="1"/>
</dbReference>
<evidence type="ECO:0000256" key="4">
    <source>
        <dbReference type="ARBA" id="ARBA00023315"/>
    </source>
</evidence>
<dbReference type="GO" id="GO:0009249">
    <property type="term" value="P:protein lipoylation"/>
    <property type="evidence" value="ECO:0007669"/>
    <property type="project" value="InterPro"/>
</dbReference>
<feature type="active site" description="Acyl-thioester intermediate" evidence="6 8">
    <location>
        <position position="164"/>
    </location>
</feature>